<proteinExistence type="predicted"/>
<gene>
    <name evidence="1" type="ORF">FBQ74_07120</name>
</gene>
<sequence>MKLRYIILSAATLSVLSGYFLFYQTTYTEKPASATLSVRVSSGAVEERTLLPEKHRDKPGSATTSAIVNCPTPSNPSEVEITQIEDDIQRIADTHESAQQADALILALHISAGERIKRMSTYLERKGEHPALLREAVRLCALSPAQPNCSMLTEASALANTDDAANWLSVAQFYAATDNDQKVVYALNELLDAPQFNSAYADYIRRALYLLSSGKSISEYQVVMYGTGTWAATAVPLSALKRWCKDRRQHSYHSDLCARVGQTLFSRAKETSLKIAGQQILRSTLQEPEQLKRISQIQHQTDALSNWPPARRLDFARSANLMAYDDTLITVWLDTLEYQGEEAATDMLIKEATLKSQNPFYTPCPRPGL</sequence>
<dbReference type="EMBL" id="CP039852">
    <property type="protein sequence ID" value="QCZ93269.1"/>
    <property type="molecule type" value="Genomic_DNA"/>
</dbReference>
<dbReference type="Proteomes" id="UP000304912">
    <property type="component" value="Chromosome"/>
</dbReference>
<name>A0A5B7YFS6_9ALTE</name>
<dbReference type="KEGG" id="salk:FBQ74_07120"/>
<dbReference type="RefSeq" id="WP_139756015.1">
    <property type="nucleotide sequence ID" value="NZ_CP039852.1"/>
</dbReference>
<organism evidence="1 2">
    <name type="scientific">Salinimonas iocasae</name>
    <dbReference type="NCBI Taxonomy" id="2572577"/>
    <lineage>
        <taxon>Bacteria</taxon>
        <taxon>Pseudomonadati</taxon>
        <taxon>Pseudomonadota</taxon>
        <taxon>Gammaproteobacteria</taxon>
        <taxon>Alteromonadales</taxon>
        <taxon>Alteromonadaceae</taxon>
        <taxon>Alteromonas/Salinimonas group</taxon>
        <taxon>Salinimonas</taxon>
    </lineage>
</organism>
<evidence type="ECO:0000313" key="2">
    <source>
        <dbReference type="Proteomes" id="UP000304912"/>
    </source>
</evidence>
<reference evidence="1 2" key="1">
    <citation type="submission" date="2019-04" db="EMBL/GenBank/DDBJ databases">
        <title>Salinimonas iocasae sp. nov., a halophilic bacterium isolated from the outer tube casing of tubeworms in Okinawa Trough.</title>
        <authorList>
            <person name="Zhang H."/>
            <person name="Wang H."/>
            <person name="Li C."/>
        </authorList>
    </citation>
    <scope>NUCLEOTIDE SEQUENCE [LARGE SCALE GENOMIC DNA]</scope>
    <source>
        <strain evidence="1 2">KX18D6</strain>
    </source>
</reference>
<accession>A0A5B7YFS6</accession>
<protein>
    <submittedName>
        <fullName evidence="1">Uncharacterized protein</fullName>
    </submittedName>
</protein>
<keyword evidence="2" id="KW-1185">Reference proteome</keyword>
<evidence type="ECO:0000313" key="1">
    <source>
        <dbReference type="EMBL" id="QCZ93269.1"/>
    </source>
</evidence>
<dbReference type="AlphaFoldDB" id="A0A5B7YFS6"/>